<protein>
    <recommendedName>
        <fullName evidence="7">MotA/TolQ/ExbB proton channel domain-containing protein</fullName>
    </recommendedName>
</protein>
<dbReference type="AlphaFoldDB" id="A0A1T0ARE3"/>
<dbReference type="EMBL" id="MUYA01000008">
    <property type="protein sequence ID" value="OOR98917.1"/>
    <property type="molecule type" value="Genomic_DNA"/>
</dbReference>
<evidence type="ECO:0000256" key="5">
    <source>
        <dbReference type="ARBA" id="ARBA00023136"/>
    </source>
</evidence>
<keyword evidence="9" id="KW-1185">Reference proteome</keyword>
<evidence type="ECO:0000256" key="2">
    <source>
        <dbReference type="ARBA" id="ARBA00022475"/>
    </source>
</evidence>
<keyword evidence="6" id="KW-0653">Protein transport</keyword>
<dbReference type="InterPro" id="IPR002898">
    <property type="entry name" value="MotA_ExbB_proton_chnl"/>
</dbReference>
<evidence type="ECO:0000256" key="3">
    <source>
        <dbReference type="ARBA" id="ARBA00022692"/>
    </source>
</evidence>
<dbReference type="Pfam" id="PF01618">
    <property type="entry name" value="MotA_ExbB"/>
    <property type="match status" value="1"/>
</dbReference>
<dbReference type="Gene3D" id="1.20.120.20">
    <property type="entry name" value="Apolipoprotein"/>
    <property type="match status" value="1"/>
</dbReference>
<keyword evidence="4" id="KW-1133">Transmembrane helix</keyword>
<comment type="similarity">
    <text evidence="6">Belongs to the exbB/tolQ family.</text>
</comment>
<keyword evidence="5" id="KW-0472">Membrane</keyword>
<evidence type="ECO:0000259" key="7">
    <source>
        <dbReference type="Pfam" id="PF01618"/>
    </source>
</evidence>
<dbReference type="Proteomes" id="UP000190867">
    <property type="component" value="Unassembled WGS sequence"/>
</dbReference>
<keyword evidence="3" id="KW-0812">Transmembrane</keyword>
<evidence type="ECO:0000313" key="9">
    <source>
        <dbReference type="Proteomes" id="UP000190867"/>
    </source>
</evidence>
<keyword evidence="6" id="KW-0813">Transport</keyword>
<name>A0A1T0ARE3_9PAST</name>
<accession>A0A1T0ARE3</accession>
<feature type="domain" description="MotA/TolQ/ExbB proton channel" evidence="7">
    <location>
        <begin position="4"/>
        <end position="69"/>
    </location>
</feature>
<organism evidence="8 9">
    <name type="scientific">Haemophilus paracuniculus</name>
    <dbReference type="NCBI Taxonomy" id="734"/>
    <lineage>
        <taxon>Bacteria</taxon>
        <taxon>Pseudomonadati</taxon>
        <taxon>Pseudomonadota</taxon>
        <taxon>Gammaproteobacteria</taxon>
        <taxon>Pasteurellales</taxon>
        <taxon>Pasteurellaceae</taxon>
        <taxon>Haemophilus</taxon>
    </lineage>
</organism>
<comment type="caution">
    <text evidence="8">The sequence shown here is derived from an EMBL/GenBank/DDBJ whole genome shotgun (WGS) entry which is preliminary data.</text>
</comment>
<reference evidence="8 9" key="1">
    <citation type="submission" date="2017-02" db="EMBL/GenBank/DDBJ databases">
        <title>Draft genome sequence of Haemophilus paracuniculus CCUG 43573 type strain.</title>
        <authorList>
            <person name="Engstrom-Jakobsson H."/>
            <person name="Salva-Serra F."/>
            <person name="Thorell K."/>
            <person name="Gonzales-Siles L."/>
            <person name="Karlsson R."/>
            <person name="Boulund F."/>
            <person name="Engstrand L."/>
            <person name="Kristiansson E."/>
            <person name="Moore E."/>
        </authorList>
    </citation>
    <scope>NUCLEOTIDE SEQUENCE [LARGE SCALE GENOMIC DNA]</scope>
    <source>
        <strain evidence="8 9">CCUG 43573</strain>
    </source>
</reference>
<evidence type="ECO:0000313" key="8">
    <source>
        <dbReference type="EMBL" id="OOR98917.1"/>
    </source>
</evidence>
<dbReference type="GO" id="GO:0005886">
    <property type="term" value="C:plasma membrane"/>
    <property type="evidence" value="ECO:0007669"/>
    <property type="project" value="UniProtKB-SubCell"/>
</dbReference>
<comment type="subcellular location">
    <subcellularLocation>
        <location evidence="1">Cell membrane</location>
        <topology evidence="1">Multi-pass membrane protein</topology>
    </subcellularLocation>
    <subcellularLocation>
        <location evidence="6">Membrane</location>
        <topology evidence="6">Multi-pass membrane protein</topology>
    </subcellularLocation>
</comment>
<keyword evidence="2" id="KW-1003">Cell membrane</keyword>
<evidence type="ECO:0000256" key="6">
    <source>
        <dbReference type="RuleBase" id="RU004057"/>
    </source>
</evidence>
<sequence>MLTSIGILGTFTGVVAGLLNFDVNDINGSITELLGGMKTAFLTSVIGLCFSILLKTSYTLLERKKSDQEDSEDLDIQMVVNKIHTLSNNSSSQLNLMQQLSENMQKMVNVLGSEADSSLLGQIKLLRSDMSDNYKQFKNELLPMVTNVENIAKSLGSDSDSSILGQVRLLRTDLLDNYKKFNPMIENIEKVYQLLVENKTEFDDFENKLWIKLQDFADMMSKSATEAVIEALKQVIQDFNNNLTEQFGENFKELNRAVMALIDWQENYKNQLNEMIALYNAGVQSLTVTESSIAKIEGSTQAIPTTMEKLSSVIATNQHQIDNLGNHLNSFAELRDKAIQAVPEIQNQISAMLSNMEKGNGDLIQSVKAGGEQLKQSLNQSAEQLSESFAASGNKFVQKLTDSSEEFAKTTRQANELISSNIENVRTTSQEIKVNLEATAKSMSDQQKVLNQEFKQMAEQITQFAQKWQNEFDTNTRQIQERFAQSIDEMMKKQLSENTRLMTRLEEENKKALATTGESVEKQLKLIDTSMETELKRVMEQMGTSLATISRKFTDDYKELVNRMVEITNYRGR</sequence>
<dbReference type="SUPFAM" id="SSF58113">
    <property type="entry name" value="Apolipoprotein A-I"/>
    <property type="match status" value="1"/>
</dbReference>
<evidence type="ECO:0000256" key="1">
    <source>
        <dbReference type="ARBA" id="ARBA00004651"/>
    </source>
</evidence>
<evidence type="ECO:0000256" key="4">
    <source>
        <dbReference type="ARBA" id="ARBA00022989"/>
    </source>
</evidence>
<dbReference type="GO" id="GO:0015031">
    <property type="term" value="P:protein transport"/>
    <property type="evidence" value="ECO:0007669"/>
    <property type="project" value="UniProtKB-KW"/>
</dbReference>
<gene>
    <name evidence="8" type="ORF">B0187_06550</name>
</gene>
<proteinExistence type="inferred from homology"/>
<dbReference type="STRING" id="734.B0187_06550"/>